<dbReference type="Proteomes" id="UP000035720">
    <property type="component" value="Unassembled WGS sequence"/>
</dbReference>
<dbReference type="SUPFAM" id="SSF54637">
    <property type="entry name" value="Thioesterase/thiol ester dehydrase-isomerase"/>
    <property type="match status" value="1"/>
</dbReference>
<keyword evidence="2" id="KW-1185">Reference proteome</keyword>
<dbReference type="STRING" id="1193518.BN13_510001"/>
<dbReference type="OrthoDB" id="5495835at2"/>
<comment type="caution">
    <text evidence="1">The sequence shown here is derived from an EMBL/GenBank/DDBJ whole genome shotgun (WGS) entry which is preliminary data.</text>
</comment>
<gene>
    <name evidence="1" type="ORF">BN13_510001</name>
</gene>
<proteinExistence type="predicted"/>
<organism evidence="1 2">
    <name type="scientific">Nostocoides jenkinsii Ben 74</name>
    <dbReference type="NCBI Taxonomy" id="1193518"/>
    <lineage>
        <taxon>Bacteria</taxon>
        <taxon>Bacillati</taxon>
        <taxon>Actinomycetota</taxon>
        <taxon>Actinomycetes</taxon>
        <taxon>Micrococcales</taxon>
        <taxon>Intrasporangiaceae</taxon>
        <taxon>Nostocoides</taxon>
    </lineage>
</organism>
<dbReference type="AlphaFoldDB" id="A0A077M9D5"/>
<dbReference type="EMBL" id="CAJC01000163">
    <property type="protein sequence ID" value="CCI53931.1"/>
    <property type="molecule type" value="Genomic_DNA"/>
</dbReference>
<evidence type="ECO:0000313" key="2">
    <source>
        <dbReference type="Proteomes" id="UP000035720"/>
    </source>
</evidence>
<reference evidence="1 2" key="1">
    <citation type="journal article" date="2013" name="ISME J.">
        <title>A metabolic model for members of the genus Tetrasphaera involved in enhanced biological phosphorus removal.</title>
        <authorList>
            <person name="Kristiansen R."/>
            <person name="Nguyen H.T.T."/>
            <person name="Saunders A.M."/>
            <person name="Nielsen J.L."/>
            <person name="Wimmer R."/>
            <person name="Le V.Q."/>
            <person name="McIlroy S.J."/>
            <person name="Petrovski S."/>
            <person name="Seviour R.J."/>
            <person name="Calteau A."/>
            <person name="Nielsen K.L."/>
            <person name="Nielsen P.H."/>
        </authorList>
    </citation>
    <scope>NUCLEOTIDE SEQUENCE [LARGE SCALE GENOMIC DNA]</scope>
    <source>
        <strain evidence="1 2">Ben 74</strain>
    </source>
</reference>
<protein>
    <recommendedName>
        <fullName evidence="3">Thioesterase family protein</fullName>
    </recommendedName>
</protein>
<dbReference type="Gene3D" id="3.10.129.10">
    <property type="entry name" value="Hotdog Thioesterase"/>
    <property type="match status" value="1"/>
</dbReference>
<dbReference type="InterPro" id="IPR029069">
    <property type="entry name" value="HotDog_dom_sf"/>
</dbReference>
<accession>A0A077M9D5</accession>
<dbReference type="RefSeq" id="WP_048546313.1">
    <property type="nucleotide sequence ID" value="NZ_HF571038.1"/>
</dbReference>
<sequence length="241" mass="24546">MSTLRIPARFNGPPQSANGGWFAGAIAEHLAPGLPGPGAPSPAVTVRLSAPPPLEIDLQIEPDGDGVRLTDGDTLVAVANLSEPLPRPSGTPVTFAEARAVGSAYEGLTEHPFSTCFSCGTAREDGLGLRPAAVGDDTGAYAAAWVPREVSVPIGWAALDCPGGWSAGIAGRPMVLGTMTAQLFALPEVGQECVVMAWPGASSGRRFESSSALYGPSGELLGAARAVWIAVNPAAVRPVGR</sequence>
<evidence type="ECO:0008006" key="3">
    <source>
        <dbReference type="Google" id="ProtNLM"/>
    </source>
</evidence>
<name>A0A077M9D5_9MICO</name>
<evidence type="ECO:0000313" key="1">
    <source>
        <dbReference type="EMBL" id="CCI53931.1"/>
    </source>
</evidence>